<dbReference type="InterPro" id="IPR028082">
    <property type="entry name" value="Peripla_BP_I"/>
</dbReference>
<evidence type="ECO:0000313" key="6">
    <source>
        <dbReference type="Proteomes" id="UP000018458"/>
    </source>
</evidence>
<comment type="caution">
    <text evidence="5">The sequence shown here is derived from an EMBL/GenBank/DDBJ whole genome shotgun (WGS) entry which is preliminary data.</text>
</comment>
<dbReference type="STRING" id="762983.HMPREF9444_01100"/>
<feature type="domain" description="HTH lacI-type" evidence="4">
    <location>
        <begin position="2"/>
        <end position="45"/>
    </location>
</feature>
<dbReference type="eggNOG" id="COG1609">
    <property type="taxonomic scope" value="Bacteria"/>
</dbReference>
<dbReference type="PANTHER" id="PTHR30146">
    <property type="entry name" value="LACI-RELATED TRANSCRIPTIONAL REPRESSOR"/>
    <property type="match status" value="1"/>
</dbReference>
<dbReference type="Pfam" id="PF00356">
    <property type="entry name" value="LacI"/>
    <property type="match status" value="1"/>
</dbReference>
<dbReference type="Gene3D" id="1.10.260.40">
    <property type="entry name" value="lambda repressor-like DNA-binding domains"/>
    <property type="match status" value="1"/>
</dbReference>
<dbReference type="SUPFAM" id="SSF47413">
    <property type="entry name" value="lambda repressor-like DNA-binding domains"/>
    <property type="match status" value="1"/>
</dbReference>
<evidence type="ECO:0000256" key="3">
    <source>
        <dbReference type="ARBA" id="ARBA00023163"/>
    </source>
</evidence>
<proteinExistence type="predicted"/>
<evidence type="ECO:0000259" key="4">
    <source>
        <dbReference type="PROSITE" id="PS50932"/>
    </source>
</evidence>
<dbReference type="Pfam" id="PF13377">
    <property type="entry name" value="Peripla_BP_3"/>
    <property type="match status" value="1"/>
</dbReference>
<dbReference type="GO" id="GO:0000976">
    <property type="term" value="F:transcription cis-regulatory region binding"/>
    <property type="evidence" value="ECO:0007669"/>
    <property type="project" value="TreeGrafter"/>
</dbReference>
<dbReference type="EMBL" id="AEVO01000052">
    <property type="protein sequence ID" value="EFY07060.1"/>
    <property type="molecule type" value="Genomic_DNA"/>
</dbReference>
<dbReference type="HOGENOM" id="CLU_037628_6_1_6"/>
<dbReference type="GO" id="GO:0003700">
    <property type="term" value="F:DNA-binding transcription factor activity"/>
    <property type="evidence" value="ECO:0007669"/>
    <property type="project" value="TreeGrafter"/>
</dbReference>
<gene>
    <name evidence="5" type="ORF">HMPREF9444_01100</name>
</gene>
<dbReference type="SMART" id="SM00354">
    <property type="entry name" value="HTH_LACI"/>
    <property type="match status" value="1"/>
</dbReference>
<dbReference type="CDD" id="cd01392">
    <property type="entry name" value="HTH_LacI"/>
    <property type="match status" value="1"/>
</dbReference>
<dbReference type="InterPro" id="IPR000843">
    <property type="entry name" value="HTH_LacI"/>
</dbReference>
<dbReference type="Gene3D" id="3.40.50.2300">
    <property type="match status" value="2"/>
</dbReference>
<keyword evidence="3" id="KW-0804">Transcription</keyword>
<dbReference type="OrthoDB" id="5718990at2"/>
<sequence>MASITTIAKSLGISPSTVSRALQKPQMVSAKTRHLVLQTAKEQGYLNKLTKGSYSLHNPSALIGILVADLTNSFSNMIVKTVQDFAYSRNYSVVVGCTYEQSALEAQLLKQWDCLNLKGIVAMPSQSFAATYRSFDSNIPVVMVDRTLPELSCDSVVVNNKGGMEQILDHLTALGHKKIVVLSGSRKVYTFSERAEAAQNYANDIEVIDINAVEFDELYMGAFEQTSILLMRHGVSRPTAIVGANNAITAGILYALNLKGIKIPDAVSVVAYGDSKWGRFYPTPVTSLRQPVEEMATVAVRLLFERINGKTGDFEHICLEPMLLTRASTAGIAVSNR</sequence>
<keyword evidence="2" id="KW-0238">DNA-binding</keyword>
<reference evidence="5 6" key="1">
    <citation type="submission" date="2011-01" db="EMBL/GenBank/DDBJ databases">
        <authorList>
            <person name="Weinstock G."/>
            <person name="Sodergren E."/>
            <person name="Clifton S."/>
            <person name="Fulton L."/>
            <person name="Fulton B."/>
            <person name="Courtney L."/>
            <person name="Fronick C."/>
            <person name="Harrison M."/>
            <person name="Strong C."/>
            <person name="Farmer C."/>
            <person name="Delahaunty K."/>
            <person name="Markovic C."/>
            <person name="Hall O."/>
            <person name="Minx P."/>
            <person name="Tomlinson C."/>
            <person name="Mitreva M."/>
            <person name="Hou S."/>
            <person name="Chen J."/>
            <person name="Wollam A."/>
            <person name="Pepin K.H."/>
            <person name="Johnson M."/>
            <person name="Bhonagiri V."/>
            <person name="Zhang X."/>
            <person name="Suruliraj S."/>
            <person name="Warren W."/>
            <person name="Chinwalla A."/>
            <person name="Mardis E.R."/>
            <person name="Wilson R.K."/>
        </authorList>
    </citation>
    <scope>NUCLEOTIDE SEQUENCE [LARGE SCALE GENOMIC DNA]</scope>
    <source>
        <strain evidence="6">DSM 22608 / JCM 16073 / KCTC 15190 / YIT 12066</strain>
    </source>
</reference>
<dbReference type="InterPro" id="IPR046335">
    <property type="entry name" value="LacI/GalR-like_sensor"/>
</dbReference>
<keyword evidence="6" id="KW-1185">Reference proteome</keyword>
<dbReference type="RefSeq" id="WP_009143301.1">
    <property type="nucleotide sequence ID" value="NZ_GL830989.1"/>
</dbReference>
<evidence type="ECO:0000256" key="1">
    <source>
        <dbReference type="ARBA" id="ARBA00023015"/>
    </source>
</evidence>
<protein>
    <submittedName>
        <fullName evidence="5">Transcriptional regulator, LacI family</fullName>
    </submittedName>
</protein>
<dbReference type="SUPFAM" id="SSF53822">
    <property type="entry name" value="Periplasmic binding protein-like I"/>
    <property type="match status" value="1"/>
</dbReference>
<evidence type="ECO:0000313" key="5">
    <source>
        <dbReference type="EMBL" id="EFY07060.1"/>
    </source>
</evidence>
<evidence type="ECO:0000256" key="2">
    <source>
        <dbReference type="ARBA" id="ARBA00023125"/>
    </source>
</evidence>
<organism evidence="5 6">
    <name type="scientific">Succinatimonas hippei (strain DSM 22608 / JCM 16073 / KCTC 15190 / YIT 12066)</name>
    <dbReference type="NCBI Taxonomy" id="762983"/>
    <lineage>
        <taxon>Bacteria</taxon>
        <taxon>Pseudomonadati</taxon>
        <taxon>Pseudomonadota</taxon>
        <taxon>Gammaproteobacteria</taxon>
        <taxon>Aeromonadales</taxon>
        <taxon>Succinivibrionaceae</taxon>
        <taxon>Succinatimonas</taxon>
    </lineage>
</organism>
<dbReference type="CDD" id="cd06267">
    <property type="entry name" value="PBP1_LacI_sugar_binding-like"/>
    <property type="match status" value="1"/>
</dbReference>
<dbReference type="Proteomes" id="UP000018458">
    <property type="component" value="Unassembled WGS sequence"/>
</dbReference>
<keyword evidence="1" id="KW-0805">Transcription regulation</keyword>
<dbReference type="AlphaFoldDB" id="E8LK63"/>
<dbReference type="PANTHER" id="PTHR30146:SF109">
    <property type="entry name" value="HTH-TYPE TRANSCRIPTIONAL REGULATOR GALS"/>
    <property type="match status" value="1"/>
</dbReference>
<accession>E8LK63</accession>
<dbReference type="PROSITE" id="PS50932">
    <property type="entry name" value="HTH_LACI_2"/>
    <property type="match status" value="1"/>
</dbReference>
<dbReference type="InterPro" id="IPR010982">
    <property type="entry name" value="Lambda_DNA-bd_dom_sf"/>
</dbReference>
<name>E8LK63_SUCHY</name>